<sequence length="87" mass="9240">MDFLLIHGTCLKAIVSMSSLLKLGSYMMGQNSRIAVLNVSFVRGGGPSSPHLAVIALVQSSLKCLDTLVLFNKLEVLQLVGLSSGHL</sequence>
<reference evidence="1" key="1">
    <citation type="journal article" date="2021" name="Sci. Rep.">
        <title>Diploid genomic architecture of Nitzschia inconspicua, an elite biomass production diatom.</title>
        <authorList>
            <person name="Oliver A."/>
            <person name="Podell S."/>
            <person name="Pinowska A."/>
            <person name="Traller J.C."/>
            <person name="Smith S.R."/>
            <person name="McClure R."/>
            <person name="Beliaev A."/>
            <person name="Bohutskyi P."/>
            <person name="Hill E.A."/>
            <person name="Rabines A."/>
            <person name="Zheng H."/>
            <person name="Allen L.Z."/>
            <person name="Kuo A."/>
            <person name="Grigoriev I.V."/>
            <person name="Allen A.E."/>
            <person name="Hazlebeck D."/>
            <person name="Allen E.E."/>
        </authorList>
    </citation>
    <scope>NUCLEOTIDE SEQUENCE</scope>
    <source>
        <strain evidence="1">Hildebrandi</strain>
    </source>
</reference>
<organism evidence="1 2">
    <name type="scientific">Nitzschia inconspicua</name>
    <dbReference type="NCBI Taxonomy" id="303405"/>
    <lineage>
        <taxon>Eukaryota</taxon>
        <taxon>Sar</taxon>
        <taxon>Stramenopiles</taxon>
        <taxon>Ochrophyta</taxon>
        <taxon>Bacillariophyta</taxon>
        <taxon>Bacillariophyceae</taxon>
        <taxon>Bacillariophycidae</taxon>
        <taxon>Bacillariales</taxon>
        <taxon>Bacillariaceae</taxon>
        <taxon>Nitzschia</taxon>
    </lineage>
</organism>
<proteinExistence type="predicted"/>
<evidence type="ECO:0000313" key="1">
    <source>
        <dbReference type="EMBL" id="KAG7357592.1"/>
    </source>
</evidence>
<evidence type="ECO:0000313" key="2">
    <source>
        <dbReference type="Proteomes" id="UP000693970"/>
    </source>
</evidence>
<protein>
    <submittedName>
        <fullName evidence="1">Uncharacterized protein</fullName>
    </submittedName>
</protein>
<dbReference type="Proteomes" id="UP000693970">
    <property type="component" value="Unassembled WGS sequence"/>
</dbReference>
<keyword evidence="2" id="KW-1185">Reference proteome</keyword>
<dbReference type="AlphaFoldDB" id="A0A9K3L8G9"/>
<comment type="caution">
    <text evidence="1">The sequence shown here is derived from an EMBL/GenBank/DDBJ whole genome shotgun (WGS) entry which is preliminary data.</text>
</comment>
<gene>
    <name evidence="1" type="ORF">IV203_002280</name>
</gene>
<dbReference type="EMBL" id="JAGRRH010000015">
    <property type="protein sequence ID" value="KAG7357592.1"/>
    <property type="molecule type" value="Genomic_DNA"/>
</dbReference>
<reference evidence="1" key="2">
    <citation type="submission" date="2021-04" db="EMBL/GenBank/DDBJ databases">
        <authorList>
            <person name="Podell S."/>
        </authorList>
    </citation>
    <scope>NUCLEOTIDE SEQUENCE</scope>
    <source>
        <strain evidence="1">Hildebrandi</strain>
    </source>
</reference>
<accession>A0A9K3L8G9</accession>
<name>A0A9K3L8G9_9STRA</name>